<reference evidence="2" key="1">
    <citation type="submission" date="2023-10" db="EMBL/GenBank/DDBJ databases">
        <authorList>
            <person name="Chen Y."/>
            <person name="Shah S."/>
            <person name="Dougan E. K."/>
            <person name="Thang M."/>
            <person name="Chan C."/>
        </authorList>
    </citation>
    <scope>NUCLEOTIDE SEQUENCE [LARGE SCALE GENOMIC DNA]</scope>
</reference>
<dbReference type="Proteomes" id="UP001189429">
    <property type="component" value="Unassembled WGS sequence"/>
</dbReference>
<protein>
    <submittedName>
        <fullName evidence="2">Uncharacterized protein</fullName>
    </submittedName>
</protein>
<keyword evidence="3" id="KW-1185">Reference proteome</keyword>
<comment type="caution">
    <text evidence="2">The sequence shown here is derived from an EMBL/GenBank/DDBJ whole genome shotgun (WGS) entry which is preliminary data.</text>
</comment>
<sequence>MAVLRSAGAAHLLSTGLATLTLNYWTLSFNFNIITNTEGQHRHTTRPMNCHKWNNSALNVTGHTDHPTQIAKDYWTLKINSNIITNIEGQHMQDYNTLTLNDWTLNFKFNNLTNTEGQHGQDWALSSKINIFTNTEGQHRQDYDTLTPNYWTLSFNFNILTNTEGQHMQNYTTRPLNFHQWNDCTLNVTCHMLLQTTHKTRLNGSNNTDTYTMRKELPGIIAITQEIEGYKYTLDSPLRKSDTPEDKKRLQEIGTSRQNTEGQHVQDHATRLLNYYQWNNRTTNETCHLDHYIHTQLAKAHTDIPIRVMPILFTDLNQGPGRRSRQRRTDNAIGSYQPSDETELGRLIHGKFLTHQLTAINMHTDVGNTYYEHNKARSSINYFTGHDNFMEIVKHVKLNWKIHTKLSSLLHVADHIPMITQIKMPASGANITNNNTRWDYGLLAAGLQTGAHRASSINDAYAEISKDKEALRVVQMDQWAPPEASASTSSLLSATTRDGADTDDETNPTFECNIGCRPSSAIEDAPDASASNCQSVEHIAGSDLRLEGLGHRYDVTKQKLVIGAPMWEGQAVHHRGAAPVGSPEEEVGHWLETLEQ</sequence>
<evidence type="ECO:0000313" key="3">
    <source>
        <dbReference type="Proteomes" id="UP001189429"/>
    </source>
</evidence>
<feature type="region of interest" description="Disordered" evidence="1">
    <location>
        <begin position="317"/>
        <end position="338"/>
    </location>
</feature>
<name>A0ABN9TLV7_9DINO</name>
<evidence type="ECO:0000313" key="2">
    <source>
        <dbReference type="EMBL" id="CAK0846982.1"/>
    </source>
</evidence>
<feature type="region of interest" description="Disordered" evidence="1">
    <location>
        <begin position="481"/>
        <end position="510"/>
    </location>
</feature>
<organism evidence="2 3">
    <name type="scientific">Prorocentrum cordatum</name>
    <dbReference type="NCBI Taxonomy" id="2364126"/>
    <lineage>
        <taxon>Eukaryota</taxon>
        <taxon>Sar</taxon>
        <taxon>Alveolata</taxon>
        <taxon>Dinophyceae</taxon>
        <taxon>Prorocentrales</taxon>
        <taxon>Prorocentraceae</taxon>
        <taxon>Prorocentrum</taxon>
    </lineage>
</organism>
<gene>
    <name evidence="2" type="ORF">PCOR1329_LOCUS40326</name>
</gene>
<dbReference type="EMBL" id="CAUYUJ010014860">
    <property type="protein sequence ID" value="CAK0846982.1"/>
    <property type="molecule type" value="Genomic_DNA"/>
</dbReference>
<feature type="compositionally biased region" description="Low complexity" evidence="1">
    <location>
        <begin position="484"/>
        <end position="496"/>
    </location>
</feature>
<proteinExistence type="predicted"/>
<evidence type="ECO:0000256" key="1">
    <source>
        <dbReference type="SAM" id="MobiDB-lite"/>
    </source>
</evidence>
<accession>A0ABN9TLV7</accession>